<accession>A0ABS3AP23</accession>
<comment type="caution">
    <text evidence="2">The sequence shown here is derived from an EMBL/GenBank/DDBJ whole genome shotgun (WGS) entry which is preliminary data.</text>
</comment>
<reference evidence="2" key="1">
    <citation type="submission" date="2021-02" db="EMBL/GenBank/DDBJ databases">
        <title>Activity-based single-cell genomes from oceanic crustal fluid captures similar information to metagenomic and metatranscriptomic surveys with orders of magnitude less sampling.</title>
        <authorList>
            <person name="D'Angelo T.S."/>
            <person name="Orcutt B.N."/>
        </authorList>
    </citation>
    <scope>NUCLEOTIDE SEQUENCE [LARGE SCALE GENOMIC DNA]</scope>
    <source>
        <strain evidence="2">AH-315-J10</strain>
    </source>
</reference>
<dbReference type="InterPro" id="IPR025503">
    <property type="entry name" value="DUF4391"/>
</dbReference>
<protein>
    <submittedName>
        <fullName evidence="2">DUF4391 domain-containing protein</fullName>
    </submittedName>
</protein>
<evidence type="ECO:0000313" key="3">
    <source>
        <dbReference type="Proteomes" id="UP000724964"/>
    </source>
</evidence>
<evidence type="ECO:0000313" key="2">
    <source>
        <dbReference type="EMBL" id="MBN4059606.1"/>
    </source>
</evidence>
<feature type="region of interest" description="Disordered" evidence="1">
    <location>
        <begin position="223"/>
        <end position="245"/>
    </location>
</feature>
<dbReference type="EMBL" id="JAFIUH010000007">
    <property type="protein sequence ID" value="MBN4059606.1"/>
    <property type="molecule type" value="Genomic_DNA"/>
</dbReference>
<organism evidence="2 3">
    <name type="scientific">Acidimicrobium ferrooxidans</name>
    <dbReference type="NCBI Taxonomy" id="53635"/>
    <lineage>
        <taxon>Bacteria</taxon>
        <taxon>Bacillati</taxon>
        <taxon>Actinomycetota</taxon>
        <taxon>Acidimicrobiia</taxon>
        <taxon>Acidimicrobiales</taxon>
        <taxon>Acidimicrobiaceae</taxon>
        <taxon>Acidimicrobium</taxon>
    </lineage>
</organism>
<evidence type="ECO:0000256" key="1">
    <source>
        <dbReference type="SAM" id="MobiDB-lite"/>
    </source>
</evidence>
<dbReference type="Proteomes" id="UP000724964">
    <property type="component" value="Unassembled WGS sequence"/>
</dbReference>
<dbReference type="Pfam" id="PF14335">
    <property type="entry name" value="DUF4391"/>
    <property type="match status" value="1"/>
</dbReference>
<keyword evidence="3" id="KW-1185">Reference proteome</keyword>
<name>A0ABS3AP23_9ACTN</name>
<sequence>MARGVVEQVLYRWPSAAKFGRVVPKTKFYEHSSVSAKAREKFVAEVQRITWAYKLADETIHLRGDDAVPEIQVFSIDAKADDVSDAVLAAIDRAVLFPTVFELNRHRGDQEETRMVACYKQLGGPKPKLSPYFSEGWLPASAYRQPLPSALDLSSLFAGLLAPILPIPVRAGERLSETAERVSQARKLERKIATLERRLSIEVQFNRKVELRRELKDRTETLTALTGSESSHALRSSQKDTQWTS</sequence>
<proteinExistence type="predicted"/>
<gene>
    <name evidence="2" type="ORF">JYT35_00645</name>
</gene>